<dbReference type="Gene3D" id="2.170.14.10">
    <property type="entry name" value="Phage P22 tailspike-like, N-terminal domain"/>
    <property type="match status" value="1"/>
</dbReference>
<feature type="domain" description="Bacteriophage P22 tailspike N-terminal" evidence="1">
    <location>
        <begin position="4"/>
        <end position="96"/>
    </location>
</feature>
<organism evidence="2 3">
    <name type="scientific">Sphingomonas oryzagri</name>
    <dbReference type="NCBI Taxonomy" id="3042314"/>
    <lineage>
        <taxon>Bacteria</taxon>
        <taxon>Pseudomonadati</taxon>
        <taxon>Pseudomonadota</taxon>
        <taxon>Alphaproteobacteria</taxon>
        <taxon>Sphingomonadales</taxon>
        <taxon>Sphingomonadaceae</taxon>
        <taxon>Sphingomonas</taxon>
    </lineage>
</organism>
<proteinExistence type="predicted"/>
<dbReference type="Proteomes" id="UP001160625">
    <property type="component" value="Unassembled WGS sequence"/>
</dbReference>
<evidence type="ECO:0000313" key="2">
    <source>
        <dbReference type="EMBL" id="MDH7638963.1"/>
    </source>
</evidence>
<dbReference type="RefSeq" id="WP_281044235.1">
    <property type="nucleotide sequence ID" value="NZ_JARYGZ010000001.1"/>
</dbReference>
<dbReference type="Pfam" id="PF09008">
    <property type="entry name" value="Head_binding"/>
    <property type="match status" value="1"/>
</dbReference>
<dbReference type="InterPro" id="IPR009093">
    <property type="entry name" value="P22_tailspike_N"/>
</dbReference>
<keyword evidence="3" id="KW-1185">Reference proteome</keyword>
<accession>A0ABT6N0Y5</accession>
<evidence type="ECO:0000313" key="3">
    <source>
        <dbReference type="Proteomes" id="UP001160625"/>
    </source>
</evidence>
<sequence>MQQVRNPIPIFTDARGALMDMGKIYIGEANADPVANPITVYWDKALTVVAQQPLRTLGGRIINGTNPASIFVAEADYSMRIADYDDVLVDYSPSVFTDNSSFQPLDADLTTISGQSNTPYGLSLLTLASQAALKTATGIPDPLPATGGTVSGAINRQGAGAYVYWGTAGFTGGRIFITASGAADPTSQPGDLWLQY</sequence>
<protein>
    <submittedName>
        <fullName evidence="2">Phage tailspike protein</fullName>
    </submittedName>
</protein>
<gene>
    <name evidence="2" type="ORF">QGN17_09495</name>
</gene>
<dbReference type="EMBL" id="JARYGZ010000001">
    <property type="protein sequence ID" value="MDH7638963.1"/>
    <property type="molecule type" value="Genomic_DNA"/>
</dbReference>
<name>A0ABT6N0Y5_9SPHN</name>
<comment type="caution">
    <text evidence="2">The sequence shown here is derived from an EMBL/GenBank/DDBJ whole genome shotgun (WGS) entry which is preliminary data.</text>
</comment>
<reference evidence="2" key="1">
    <citation type="submission" date="2023-04" db="EMBL/GenBank/DDBJ databases">
        <title>Sphingomonas sp. MAHUQ-71 isolated from rice field.</title>
        <authorList>
            <person name="Huq M.A."/>
        </authorList>
    </citation>
    <scope>NUCLEOTIDE SEQUENCE</scope>
    <source>
        <strain evidence="2">MAHUQ-71</strain>
    </source>
</reference>
<evidence type="ECO:0000259" key="1">
    <source>
        <dbReference type="Pfam" id="PF09008"/>
    </source>
</evidence>
<dbReference type="InterPro" id="IPR036730">
    <property type="entry name" value="P22_tailspike_N_sf"/>
</dbReference>
<dbReference type="SUPFAM" id="SSF51327">
    <property type="entry name" value="Head-binding domain of phage P22 tailspike protein"/>
    <property type="match status" value="1"/>
</dbReference>